<proteinExistence type="predicted"/>
<protein>
    <submittedName>
        <fullName evidence="1">Uncharacterized protein</fullName>
    </submittedName>
</protein>
<dbReference type="OrthoDB" id="2600338at2"/>
<accession>A0A8J3AEI9</accession>
<dbReference type="RefSeq" id="WP_087997920.1">
    <property type="nucleotide sequence ID" value="NZ_BMHB01000001.1"/>
</dbReference>
<organism evidence="1 2">
    <name type="scientific">Gottfriedia solisilvae</name>
    <dbReference type="NCBI Taxonomy" id="1516104"/>
    <lineage>
        <taxon>Bacteria</taxon>
        <taxon>Bacillati</taxon>
        <taxon>Bacillota</taxon>
        <taxon>Bacilli</taxon>
        <taxon>Bacillales</taxon>
        <taxon>Bacillaceae</taxon>
        <taxon>Gottfriedia</taxon>
    </lineage>
</organism>
<dbReference type="Proteomes" id="UP000626244">
    <property type="component" value="Unassembled WGS sequence"/>
</dbReference>
<evidence type="ECO:0000313" key="1">
    <source>
        <dbReference type="EMBL" id="GGI12897.1"/>
    </source>
</evidence>
<evidence type="ECO:0000313" key="2">
    <source>
        <dbReference type="Proteomes" id="UP000626244"/>
    </source>
</evidence>
<reference evidence="2" key="1">
    <citation type="journal article" date="2019" name="Int. J. Syst. Evol. Microbiol.">
        <title>The Global Catalogue of Microorganisms (GCM) 10K type strain sequencing project: providing services to taxonomists for standard genome sequencing and annotation.</title>
        <authorList>
            <consortium name="The Broad Institute Genomics Platform"/>
            <consortium name="The Broad Institute Genome Sequencing Center for Infectious Disease"/>
            <person name="Wu L."/>
            <person name="Ma J."/>
        </authorList>
    </citation>
    <scope>NUCLEOTIDE SEQUENCE [LARGE SCALE GENOMIC DNA]</scope>
    <source>
        <strain evidence="2">CGMCC 1.14993</strain>
    </source>
</reference>
<sequence>MDHTFKQINLYYDIVQSDLVIISTGRLVGLGIIEIENIEKVTVPFQDSELYNKINNCLEQCYSRIPPIPAKSSSLAIMLNKKNYSQATKNKKLIVLTWDEDEGYIICPTQKEKRNGYQHLVESQLILGQKLDETNLTSAINKCIELSTIF</sequence>
<name>A0A8J3AEI9_9BACI</name>
<comment type="caution">
    <text evidence="1">The sequence shown here is derived from an EMBL/GenBank/DDBJ whole genome shotgun (WGS) entry which is preliminary data.</text>
</comment>
<gene>
    <name evidence="1" type="ORF">GCM10007380_15210</name>
</gene>
<dbReference type="EMBL" id="BMHB01000001">
    <property type="protein sequence ID" value="GGI12897.1"/>
    <property type="molecule type" value="Genomic_DNA"/>
</dbReference>
<keyword evidence="2" id="KW-1185">Reference proteome</keyword>
<dbReference type="AlphaFoldDB" id="A0A8J3AEI9"/>